<organism evidence="7 8">
    <name type="scientific">Lentibacillus halodurans</name>
    <dbReference type="NCBI Taxonomy" id="237679"/>
    <lineage>
        <taxon>Bacteria</taxon>
        <taxon>Bacillati</taxon>
        <taxon>Bacillota</taxon>
        <taxon>Bacilli</taxon>
        <taxon>Bacillales</taxon>
        <taxon>Bacillaceae</taxon>
        <taxon>Lentibacillus</taxon>
    </lineage>
</organism>
<dbReference type="Pfam" id="PF00389">
    <property type="entry name" value="2-Hacid_dh"/>
    <property type="match status" value="1"/>
</dbReference>
<dbReference type="Pfam" id="PF02826">
    <property type="entry name" value="2-Hacid_dh_C"/>
    <property type="match status" value="1"/>
</dbReference>
<dbReference type="InterPro" id="IPR006140">
    <property type="entry name" value="D-isomer_DH_NAD-bd"/>
</dbReference>
<evidence type="ECO:0000256" key="3">
    <source>
        <dbReference type="ARBA" id="ARBA00023027"/>
    </source>
</evidence>
<dbReference type="Proteomes" id="UP000198642">
    <property type="component" value="Unassembled WGS sequence"/>
</dbReference>
<dbReference type="PANTHER" id="PTHR43333">
    <property type="entry name" value="2-HACID_DH_C DOMAIN-CONTAINING PROTEIN"/>
    <property type="match status" value="1"/>
</dbReference>
<proteinExistence type="inferred from homology"/>
<evidence type="ECO:0000256" key="1">
    <source>
        <dbReference type="ARBA" id="ARBA00005854"/>
    </source>
</evidence>
<dbReference type="PANTHER" id="PTHR43333:SF1">
    <property type="entry name" value="D-ISOMER SPECIFIC 2-HYDROXYACID DEHYDROGENASE NAD-BINDING DOMAIN-CONTAINING PROTEIN"/>
    <property type="match status" value="1"/>
</dbReference>
<accession>A0A1I0YUE3</accession>
<dbReference type="InterPro" id="IPR006139">
    <property type="entry name" value="D-isomer_2_OHA_DH_cat_dom"/>
</dbReference>
<keyword evidence="2 4" id="KW-0560">Oxidoreductase</keyword>
<keyword evidence="8" id="KW-1185">Reference proteome</keyword>
<evidence type="ECO:0000256" key="4">
    <source>
        <dbReference type="RuleBase" id="RU003719"/>
    </source>
</evidence>
<dbReference type="InterPro" id="IPR036291">
    <property type="entry name" value="NAD(P)-bd_dom_sf"/>
</dbReference>
<dbReference type="GO" id="GO:0051287">
    <property type="term" value="F:NAD binding"/>
    <property type="evidence" value="ECO:0007669"/>
    <property type="project" value="InterPro"/>
</dbReference>
<evidence type="ECO:0000256" key="2">
    <source>
        <dbReference type="ARBA" id="ARBA00023002"/>
    </source>
</evidence>
<keyword evidence="3" id="KW-0520">NAD</keyword>
<reference evidence="7 8" key="1">
    <citation type="submission" date="2016-10" db="EMBL/GenBank/DDBJ databases">
        <authorList>
            <person name="de Groot N.N."/>
        </authorList>
    </citation>
    <scope>NUCLEOTIDE SEQUENCE [LARGE SCALE GENOMIC DNA]</scope>
    <source>
        <strain evidence="7 8">CGMCC 1.3702</strain>
    </source>
</reference>
<dbReference type="STRING" id="237679.SAMN04488072_108195"/>
<dbReference type="AlphaFoldDB" id="A0A1I0YUE3"/>
<dbReference type="SUPFAM" id="SSF52283">
    <property type="entry name" value="Formate/glycerate dehydrogenase catalytic domain-like"/>
    <property type="match status" value="1"/>
</dbReference>
<dbReference type="EMBL" id="FOJW01000008">
    <property type="protein sequence ID" value="SFB17005.1"/>
    <property type="molecule type" value="Genomic_DNA"/>
</dbReference>
<comment type="similarity">
    <text evidence="1 4">Belongs to the D-isomer specific 2-hydroxyacid dehydrogenase family.</text>
</comment>
<dbReference type="Gene3D" id="3.40.50.720">
    <property type="entry name" value="NAD(P)-binding Rossmann-like Domain"/>
    <property type="match status" value="2"/>
</dbReference>
<evidence type="ECO:0000259" key="6">
    <source>
        <dbReference type="Pfam" id="PF02826"/>
    </source>
</evidence>
<name>A0A1I0YUE3_9BACI</name>
<dbReference type="CDD" id="cd05300">
    <property type="entry name" value="2-Hacid_dh_1"/>
    <property type="match status" value="1"/>
</dbReference>
<dbReference type="GO" id="GO:0016616">
    <property type="term" value="F:oxidoreductase activity, acting on the CH-OH group of donors, NAD or NADP as acceptor"/>
    <property type="evidence" value="ECO:0007669"/>
    <property type="project" value="InterPro"/>
</dbReference>
<feature type="domain" description="D-isomer specific 2-hydroxyacid dehydrogenase catalytic" evidence="5">
    <location>
        <begin position="7"/>
        <end position="302"/>
    </location>
</feature>
<dbReference type="SUPFAM" id="SSF51735">
    <property type="entry name" value="NAD(P)-binding Rossmann-fold domains"/>
    <property type="match status" value="1"/>
</dbReference>
<feature type="domain" description="D-isomer specific 2-hydroxyacid dehydrogenase NAD-binding" evidence="6">
    <location>
        <begin position="103"/>
        <end position="277"/>
    </location>
</feature>
<dbReference type="RefSeq" id="WP_342028037.1">
    <property type="nucleotide sequence ID" value="NZ_FOJW01000008.1"/>
</dbReference>
<sequence>MILSSAKISEKHQIRLRERYPDVTFIFCSNMDEAARHIDNAEILITYGEDLNGGLISEALQLKWIMVLSAGLDKMPFEAINARGILVTNARGIHKYPMAEYAISMLLQVYRQSKQLTANEAAKNWDKSVRMQEITGKTMLIAGTGAIGQEVARLAKAFRMEVYGISRSGHPVEYFDQNVKQDDLEQVLPEADFVVSVMPSTEETIKFFTYDHFRRMPNHAVFLNMGRGDAVRGEVILKAVRAGEITHAVLDVFEEEPLPKDHPFWKEENVTVTPHLSGVSPHYQRRALDIFEQNLRTYLNGEADYVNKIDVTRGY</sequence>
<protein>
    <submittedName>
        <fullName evidence="7">Phosphoglycerate dehydrogenase</fullName>
    </submittedName>
</protein>
<evidence type="ECO:0000313" key="7">
    <source>
        <dbReference type="EMBL" id="SFB17005.1"/>
    </source>
</evidence>
<evidence type="ECO:0000313" key="8">
    <source>
        <dbReference type="Proteomes" id="UP000198642"/>
    </source>
</evidence>
<gene>
    <name evidence="7" type="ORF">SAMN04488072_108195</name>
</gene>
<evidence type="ECO:0000259" key="5">
    <source>
        <dbReference type="Pfam" id="PF00389"/>
    </source>
</evidence>
<dbReference type="FunFam" id="3.40.50.720:FF:000363">
    <property type="entry name" value="D-isomer specific 2-hydroxyacid dehydrogenase"/>
    <property type="match status" value="1"/>
</dbReference>